<dbReference type="Pfam" id="PF03803">
    <property type="entry name" value="Scramblase"/>
    <property type="match status" value="1"/>
</dbReference>
<name>A0A8J6C894_DIALT</name>
<dbReference type="PANTHER" id="PTHR23248">
    <property type="entry name" value="PHOSPHOLIPID SCRAMBLASE-RELATED"/>
    <property type="match status" value="1"/>
</dbReference>
<dbReference type="PANTHER" id="PTHR23248:SF9">
    <property type="entry name" value="PHOSPHOLIPID SCRAMBLASE"/>
    <property type="match status" value="1"/>
</dbReference>
<keyword evidence="4" id="KW-1185">Reference proteome</keyword>
<proteinExistence type="inferred from homology"/>
<protein>
    <recommendedName>
        <fullName evidence="2">Phospholipid scramblase</fullName>
    </recommendedName>
</protein>
<comment type="caution">
    <text evidence="3">The sequence shown here is derived from an EMBL/GenBank/DDBJ whole genome shotgun (WGS) entry which is preliminary data.</text>
</comment>
<dbReference type="Proteomes" id="UP000751190">
    <property type="component" value="Unassembled WGS sequence"/>
</dbReference>
<reference evidence="3" key="1">
    <citation type="submission" date="2021-05" db="EMBL/GenBank/DDBJ databases">
        <title>The genome of the haptophyte Pavlova lutheri (Diacronema luteri, Pavlovales) - a model for lipid biosynthesis in eukaryotic algae.</title>
        <authorList>
            <person name="Hulatt C.J."/>
            <person name="Posewitz M.C."/>
        </authorList>
    </citation>
    <scope>NUCLEOTIDE SEQUENCE</scope>
    <source>
        <strain evidence="3">NIVA-4/92</strain>
    </source>
</reference>
<dbReference type="InterPro" id="IPR005552">
    <property type="entry name" value="Scramblase"/>
</dbReference>
<evidence type="ECO:0000313" key="4">
    <source>
        <dbReference type="Proteomes" id="UP000751190"/>
    </source>
</evidence>
<dbReference type="OMA" id="CANIDCC"/>
<dbReference type="AlphaFoldDB" id="A0A8J6C894"/>
<sequence>MSLDAQTENIFANVDKFTVQQKVHLLEAGTCGCCESANEYSVFDGTHDTRLLVVKERSDLFNRVCCAPTHNFMLDVIAVDPTTGNELFQVMTVEREACCNKPCIGCFACGSGCSDKVTLHVGRQEGPAGKVLSTDSVIGVVQQPTNGGGGLHPTLLVMDRDGMEEKALKVRGPTCFGGCSECCCDVDFKVDEDRALIRKTKPSSMQGALRELMTDSDAFTIEIKDKTMTPLHKAQLIGAMLLGDYMFFERDTDMISCENGALTFNLCNCFCFGCLCPCKISCGGGSGSGGGGE</sequence>
<dbReference type="EMBL" id="JAGTXO010000055">
    <property type="protein sequence ID" value="KAG8458273.1"/>
    <property type="molecule type" value="Genomic_DNA"/>
</dbReference>
<dbReference type="GO" id="GO:0005886">
    <property type="term" value="C:plasma membrane"/>
    <property type="evidence" value="ECO:0007669"/>
    <property type="project" value="TreeGrafter"/>
</dbReference>
<evidence type="ECO:0000256" key="2">
    <source>
        <dbReference type="RuleBase" id="RU363116"/>
    </source>
</evidence>
<evidence type="ECO:0000256" key="1">
    <source>
        <dbReference type="ARBA" id="ARBA00005350"/>
    </source>
</evidence>
<accession>A0A8J6C894</accession>
<gene>
    <name evidence="3" type="ORF">KFE25_001565</name>
</gene>
<organism evidence="3 4">
    <name type="scientific">Diacronema lutheri</name>
    <name type="common">Unicellular marine alga</name>
    <name type="synonym">Monochrysis lutheri</name>
    <dbReference type="NCBI Taxonomy" id="2081491"/>
    <lineage>
        <taxon>Eukaryota</taxon>
        <taxon>Haptista</taxon>
        <taxon>Haptophyta</taxon>
        <taxon>Pavlovophyceae</taxon>
        <taxon>Pavlovales</taxon>
        <taxon>Pavlovaceae</taxon>
        <taxon>Diacronema</taxon>
    </lineage>
</organism>
<evidence type="ECO:0000313" key="3">
    <source>
        <dbReference type="EMBL" id="KAG8458273.1"/>
    </source>
</evidence>
<comment type="similarity">
    <text evidence="1 2">Belongs to the phospholipid scramblase family.</text>
</comment>
<dbReference type="GO" id="GO:0017128">
    <property type="term" value="F:phospholipid scramblase activity"/>
    <property type="evidence" value="ECO:0007669"/>
    <property type="project" value="InterPro"/>
</dbReference>
<dbReference type="OrthoDB" id="191150at2759"/>